<evidence type="ECO:0000313" key="11">
    <source>
        <dbReference type="EMBL" id="SMO38016.1"/>
    </source>
</evidence>
<comment type="catalytic activity">
    <reaction evidence="7">
        <text>L-homoserine + ATP = O-phospho-L-homoserine + ADP + H(+)</text>
        <dbReference type="Rhea" id="RHEA:13985"/>
        <dbReference type="ChEBI" id="CHEBI:15378"/>
        <dbReference type="ChEBI" id="CHEBI:30616"/>
        <dbReference type="ChEBI" id="CHEBI:57476"/>
        <dbReference type="ChEBI" id="CHEBI:57590"/>
        <dbReference type="ChEBI" id="CHEBI:456216"/>
        <dbReference type="EC" id="2.7.1.39"/>
    </reaction>
</comment>
<evidence type="ECO:0000259" key="10">
    <source>
        <dbReference type="Pfam" id="PF08544"/>
    </source>
</evidence>
<dbReference type="InterPro" id="IPR036554">
    <property type="entry name" value="GHMP_kinase_C_sf"/>
</dbReference>
<keyword evidence="6 7" id="KW-0067">ATP-binding</keyword>
<evidence type="ECO:0000256" key="4">
    <source>
        <dbReference type="ARBA" id="ARBA00022741"/>
    </source>
</evidence>
<feature type="domain" description="GHMP kinase N-terminal" evidence="9">
    <location>
        <begin position="61"/>
        <end position="143"/>
    </location>
</feature>
<dbReference type="GO" id="GO:0004413">
    <property type="term" value="F:homoserine kinase activity"/>
    <property type="evidence" value="ECO:0007669"/>
    <property type="project" value="UniProtKB-UniRule"/>
</dbReference>
<evidence type="ECO:0000256" key="3">
    <source>
        <dbReference type="ARBA" id="ARBA00022697"/>
    </source>
</evidence>
<dbReference type="SUPFAM" id="SSF55060">
    <property type="entry name" value="GHMP Kinase, C-terminal domain"/>
    <property type="match status" value="1"/>
</dbReference>
<evidence type="ECO:0000256" key="8">
    <source>
        <dbReference type="NCBIfam" id="TIGR00191"/>
    </source>
</evidence>
<dbReference type="RefSeq" id="WP_142504018.1">
    <property type="nucleotide sequence ID" value="NZ_FXTI01000001.1"/>
</dbReference>
<keyword evidence="3 7" id="KW-0791">Threonine biosynthesis</keyword>
<dbReference type="GO" id="GO:0005524">
    <property type="term" value="F:ATP binding"/>
    <property type="evidence" value="ECO:0007669"/>
    <property type="project" value="UniProtKB-UniRule"/>
</dbReference>
<dbReference type="UniPathway" id="UPA00050">
    <property type="reaction ID" value="UER00064"/>
</dbReference>
<keyword evidence="1 7" id="KW-0028">Amino-acid biosynthesis</keyword>
<dbReference type="InterPro" id="IPR006204">
    <property type="entry name" value="GHMP_kinase_N_dom"/>
</dbReference>
<dbReference type="InterPro" id="IPR014721">
    <property type="entry name" value="Ribsml_uS5_D2-typ_fold_subgr"/>
</dbReference>
<keyword evidence="7" id="KW-0963">Cytoplasm</keyword>
<evidence type="ECO:0000256" key="7">
    <source>
        <dbReference type="HAMAP-Rule" id="MF_00384"/>
    </source>
</evidence>
<dbReference type="NCBIfam" id="TIGR00191">
    <property type="entry name" value="thrB"/>
    <property type="match status" value="1"/>
</dbReference>
<dbReference type="Gene3D" id="3.30.230.10">
    <property type="match status" value="1"/>
</dbReference>
<evidence type="ECO:0000256" key="1">
    <source>
        <dbReference type="ARBA" id="ARBA00022605"/>
    </source>
</evidence>
<dbReference type="Pfam" id="PF08544">
    <property type="entry name" value="GHMP_kinases_C"/>
    <property type="match status" value="1"/>
</dbReference>
<dbReference type="OrthoDB" id="9769912at2"/>
<keyword evidence="5 7" id="KW-0418">Kinase</keyword>
<dbReference type="Pfam" id="PF00288">
    <property type="entry name" value="GHMP_kinases_N"/>
    <property type="match status" value="1"/>
</dbReference>
<sequence>MKPFQSFEVTVPGSSANMGSGFDSIGLAINRYLRIRFSPAEETKVIVKGDELQRLLREKKNLIIDVMRDVFQKMDRPMPSFQMEVETEIPLMRGLGSSAAAIVAGLIAANHLLGNPFDREALFQEAVHWEGHPDNVGPALFGGLVVAAWDGNKAHAIQAPIPPFSVVAAIPGKPLATSKAREVLPSQLSHQEAVLGSSRANLLTASLFTGDWEAFRVGLMDCFHQPYRSLLIPGLDQVLQGAVKHGALGAALSGAGPTVVAFALDPEPVHHFMEETFQKEGMLMDILRLRPCERGATVRLTGKEDRSRVFEKIKGAGR</sequence>
<gene>
    <name evidence="7" type="primary">thrB</name>
    <name evidence="11" type="ORF">SAMN06264849_101326</name>
</gene>
<keyword evidence="2 7" id="KW-0808">Transferase</keyword>
<dbReference type="PANTHER" id="PTHR20861">
    <property type="entry name" value="HOMOSERINE/4-DIPHOSPHOCYTIDYL-2-C-METHYL-D-ERYTHRITOL KINASE"/>
    <property type="match status" value="1"/>
</dbReference>
<proteinExistence type="inferred from homology"/>
<comment type="pathway">
    <text evidence="7">Amino-acid biosynthesis; L-threonine biosynthesis; L-threonine from L-aspartate: step 4/5.</text>
</comment>
<dbReference type="EC" id="2.7.1.39" evidence="7 8"/>
<evidence type="ECO:0000256" key="5">
    <source>
        <dbReference type="ARBA" id="ARBA00022777"/>
    </source>
</evidence>
<accession>A0A521AT81</accession>
<name>A0A521AT81_9BACL</name>
<dbReference type="GO" id="GO:0009088">
    <property type="term" value="P:threonine biosynthetic process"/>
    <property type="evidence" value="ECO:0007669"/>
    <property type="project" value="UniProtKB-UniRule"/>
</dbReference>
<dbReference type="GO" id="GO:0005737">
    <property type="term" value="C:cytoplasm"/>
    <property type="evidence" value="ECO:0007669"/>
    <property type="project" value="UniProtKB-SubCell"/>
</dbReference>
<dbReference type="InterPro" id="IPR020568">
    <property type="entry name" value="Ribosomal_Su5_D2-typ_SF"/>
</dbReference>
<evidence type="ECO:0000256" key="2">
    <source>
        <dbReference type="ARBA" id="ARBA00022679"/>
    </source>
</evidence>
<dbReference type="PIRSF" id="PIRSF000676">
    <property type="entry name" value="Homoser_kin"/>
    <property type="match status" value="1"/>
</dbReference>
<comment type="subcellular location">
    <subcellularLocation>
        <location evidence="7">Cytoplasm</location>
    </subcellularLocation>
</comment>
<keyword evidence="12" id="KW-1185">Reference proteome</keyword>
<comment type="function">
    <text evidence="7">Catalyzes the ATP-dependent phosphorylation of L-homoserine to L-homoserine phosphate.</text>
</comment>
<organism evidence="11 12">
    <name type="scientific">Melghirimyces algeriensis</name>
    <dbReference type="NCBI Taxonomy" id="910412"/>
    <lineage>
        <taxon>Bacteria</taxon>
        <taxon>Bacillati</taxon>
        <taxon>Bacillota</taxon>
        <taxon>Bacilli</taxon>
        <taxon>Bacillales</taxon>
        <taxon>Thermoactinomycetaceae</taxon>
        <taxon>Melghirimyces</taxon>
    </lineage>
</organism>
<dbReference type="PANTHER" id="PTHR20861:SF1">
    <property type="entry name" value="HOMOSERINE KINASE"/>
    <property type="match status" value="1"/>
</dbReference>
<evidence type="ECO:0000313" key="12">
    <source>
        <dbReference type="Proteomes" id="UP000315636"/>
    </source>
</evidence>
<reference evidence="11 12" key="1">
    <citation type="submission" date="2017-05" db="EMBL/GenBank/DDBJ databases">
        <authorList>
            <person name="Varghese N."/>
            <person name="Submissions S."/>
        </authorList>
    </citation>
    <scope>NUCLEOTIDE SEQUENCE [LARGE SCALE GENOMIC DNA]</scope>
    <source>
        <strain evidence="11 12">DSM 45474</strain>
    </source>
</reference>
<dbReference type="Gene3D" id="3.30.70.890">
    <property type="entry name" value="GHMP kinase, C-terminal domain"/>
    <property type="match status" value="1"/>
</dbReference>
<dbReference type="PRINTS" id="PR00958">
    <property type="entry name" value="HOMSERKINASE"/>
</dbReference>
<dbReference type="InterPro" id="IPR000870">
    <property type="entry name" value="Homoserine_kinase"/>
</dbReference>
<evidence type="ECO:0000256" key="6">
    <source>
        <dbReference type="ARBA" id="ARBA00022840"/>
    </source>
</evidence>
<feature type="domain" description="GHMP kinase C-terminal" evidence="10">
    <location>
        <begin position="206"/>
        <end position="269"/>
    </location>
</feature>
<dbReference type="SUPFAM" id="SSF54211">
    <property type="entry name" value="Ribosomal protein S5 domain 2-like"/>
    <property type="match status" value="1"/>
</dbReference>
<dbReference type="Proteomes" id="UP000315636">
    <property type="component" value="Unassembled WGS sequence"/>
</dbReference>
<feature type="binding site" evidence="7">
    <location>
        <begin position="90"/>
        <end position="100"/>
    </location>
    <ligand>
        <name>ATP</name>
        <dbReference type="ChEBI" id="CHEBI:30616"/>
    </ligand>
</feature>
<protein>
    <recommendedName>
        <fullName evidence="7 8">Homoserine kinase</fullName>
        <shortName evidence="7">HK</shortName>
        <shortName evidence="7">HSK</shortName>
        <ecNumber evidence="7 8">2.7.1.39</ecNumber>
    </recommendedName>
</protein>
<dbReference type="InterPro" id="IPR013750">
    <property type="entry name" value="GHMP_kinase_C_dom"/>
</dbReference>
<comment type="similarity">
    <text evidence="7">Belongs to the GHMP kinase family. Homoserine kinase subfamily.</text>
</comment>
<dbReference type="AlphaFoldDB" id="A0A521AT81"/>
<evidence type="ECO:0000259" key="9">
    <source>
        <dbReference type="Pfam" id="PF00288"/>
    </source>
</evidence>
<dbReference type="EMBL" id="FXTI01000001">
    <property type="protein sequence ID" value="SMO38016.1"/>
    <property type="molecule type" value="Genomic_DNA"/>
</dbReference>
<dbReference type="HAMAP" id="MF_00384">
    <property type="entry name" value="Homoser_kinase"/>
    <property type="match status" value="1"/>
</dbReference>
<keyword evidence="4 7" id="KW-0547">Nucleotide-binding</keyword>